<name>A0A8J4B4M2_9CHLO</name>
<protein>
    <submittedName>
        <fullName evidence="2">Uncharacterized protein</fullName>
    </submittedName>
</protein>
<keyword evidence="3" id="KW-1185">Reference proteome</keyword>
<evidence type="ECO:0000313" key="2">
    <source>
        <dbReference type="EMBL" id="GIL53894.1"/>
    </source>
</evidence>
<organism evidence="2 3">
    <name type="scientific">Volvox africanus</name>
    <dbReference type="NCBI Taxonomy" id="51714"/>
    <lineage>
        <taxon>Eukaryota</taxon>
        <taxon>Viridiplantae</taxon>
        <taxon>Chlorophyta</taxon>
        <taxon>core chlorophytes</taxon>
        <taxon>Chlorophyceae</taxon>
        <taxon>CS clade</taxon>
        <taxon>Chlamydomonadales</taxon>
        <taxon>Volvocaceae</taxon>
        <taxon>Volvox</taxon>
    </lineage>
</organism>
<evidence type="ECO:0000313" key="3">
    <source>
        <dbReference type="Proteomes" id="UP000747399"/>
    </source>
</evidence>
<sequence>MKETQRSGLSSPSVLAAPNTVPILVWDECAFQSAAEVRICLSAEPAKPEVPIQRCTCSILALSAAVLTFVAIAAAVAVPMTFLHRTKDNAAQVQMAGSFESWVTIPLHIVVGLRVPSQEHPTSMAWNSSACIGHSSLGDLRSVMQDAFMTTLRVLGAPGLSTTINEIACNSTTLTSVTTVTVEVPGANFAAAVERALKTPEAGQHLESVLAEQLDMDLADLVVYLEVIETN</sequence>
<keyword evidence="1" id="KW-0812">Transmembrane</keyword>
<proteinExistence type="predicted"/>
<evidence type="ECO:0000256" key="1">
    <source>
        <dbReference type="SAM" id="Phobius"/>
    </source>
</evidence>
<gene>
    <name evidence="2" type="ORF">Vafri_9412</name>
</gene>
<keyword evidence="1" id="KW-0472">Membrane</keyword>
<keyword evidence="1" id="KW-1133">Transmembrane helix</keyword>
<dbReference type="Proteomes" id="UP000747399">
    <property type="component" value="Unassembled WGS sequence"/>
</dbReference>
<comment type="caution">
    <text evidence="2">The sequence shown here is derived from an EMBL/GenBank/DDBJ whole genome shotgun (WGS) entry which is preliminary data.</text>
</comment>
<dbReference type="AlphaFoldDB" id="A0A8J4B4M2"/>
<feature type="transmembrane region" description="Helical" evidence="1">
    <location>
        <begin position="59"/>
        <end position="82"/>
    </location>
</feature>
<reference evidence="2" key="1">
    <citation type="journal article" date="2021" name="Proc. Natl. Acad. Sci. U.S.A.">
        <title>Three genomes in the algal genus Volvox reveal the fate of a haploid sex-determining region after a transition to homothallism.</title>
        <authorList>
            <person name="Yamamoto K."/>
            <person name="Hamaji T."/>
            <person name="Kawai-Toyooka H."/>
            <person name="Matsuzaki R."/>
            <person name="Takahashi F."/>
            <person name="Nishimura Y."/>
            <person name="Kawachi M."/>
            <person name="Noguchi H."/>
            <person name="Minakuchi Y."/>
            <person name="Umen J.G."/>
            <person name="Toyoda A."/>
            <person name="Nozaki H."/>
        </authorList>
    </citation>
    <scope>NUCLEOTIDE SEQUENCE</scope>
    <source>
        <strain evidence="2">NIES-3780</strain>
    </source>
</reference>
<dbReference type="EMBL" id="BNCO01000016">
    <property type="protein sequence ID" value="GIL53894.1"/>
    <property type="molecule type" value="Genomic_DNA"/>
</dbReference>
<accession>A0A8J4B4M2</accession>